<dbReference type="EMBL" id="QMDX01000008">
    <property type="protein sequence ID" value="TSD13387.1"/>
    <property type="molecule type" value="Genomic_DNA"/>
</dbReference>
<name>A0A554N7L6_9EURY</name>
<feature type="transmembrane region" description="Helical" evidence="1">
    <location>
        <begin position="122"/>
        <end position="146"/>
    </location>
</feature>
<feature type="transmembrane region" description="Helical" evidence="1">
    <location>
        <begin position="82"/>
        <end position="101"/>
    </location>
</feature>
<proteinExistence type="predicted"/>
<evidence type="ECO:0000313" key="3">
    <source>
        <dbReference type="Proteomes" id="UP000319894"/>
    </source>
</evidence>
<comment type="caution">
    <text evidence="2">The sequence shown here is derived from an EMBL/GenBank/DDBJ whole genome shotgun (WGS) entry which is preliminary data.</text>
</comment>
<dbReference type="InParanoid" id="A0A554N7L6"/>
<organism evidence="2 3">
    <name type="scientific">Haloglomus irregulare</name>
    <dbReference type="NCBI Taxonomy" id="2234134"/>
    <lineage>
        <taxon>Archaea</taxon>
        <taxon>Methanobacteriati</taxon>
        <taxon>Methanobacteriota</taxon>
        <taxon>Stenosarchaea group</taxon>
        <taxon>Halobacteria</taxon>
        <taxon>Halobacteriales</taxon>
        <taxon>Natronomonadaceae</taxon>
        <taxon>Haloglomus</taxon>
    </lineage>
</organism>
<gene>
    <name evidence="2" type="ORF">DP107_12915</name>
</gene>
<feature type="transmembrane region" description="Helical" evidence="1">
    <location>
        <begin position="199"/>
        <end position="217"/>
    </location>
</feature>
<dbReference type="Proteomes" id="UP000319894">
    <property type="component" value="Unassembled WGS sequence"/>
</dbReference>
<keyword evidence="1" id="KW-0812">Transmembrane</keyword>
<accession>A0A554N7L6</accession>
<feature type="transmembrane region" description="Helical" evidence="1">
    <location>
        <begin position="12"/>
        <end position="35"/>
    </location>
</feature>
<sequence>MGLLGQLATSYTLGLATPLSAVCVIPLYPGFLAFLSNQDEDAPSIAVLGGLVALGVISFMAGIGVLFTTLLEISLTAVVESVSVPAFVLLAALGVVLVADLHPQSRLPTVEPPGSQYPSLSAFAYGAFFGAIVLPCNPGFISVFFARAFLFTDPVSSITNFGVFGVGMATPLLAFAVVSEGARNRVLGLLTGHQRTIEVLTGLTLLAISLYYLLFVFEVAGPLGLPGDSPVEPRLVTTAV</sequence>
<feature type="transmembrane region" description="Helical" evidence="1">
    <location>
        <begin position="158"/>
        <end position="178"/>
    </location>
</feature>
<evidence type="ECO:0000313" key="2">
    <source>
        <dbReference type="EMBL" id="TSD13387.1"/>
    </source>
</evidence>
<dbReference type="OrthoDB" id="342589at2157"/>
<keyword evidence="1" id="KW-1133">Transmembrane helix</keyword>
<reference evidence="2 3" key="1">
    <citation type="submission" date="2018-06" db="EMBL/GenBank/DDBJ databases">
        <title>Natronomonas sp. F16-60 a new haloarchaeon isolated from a solar saltern of Isla Cristina, Huelva, Spain.</title>
        <authorList>
            <person name="Duran-Viseras A."/>
            <person name="Sanchez-Porro C."/>
            <person name="Ventosa A."/>
        </authorList>
    </citation>
    <scope>NUCLEOTIDE SEQUENCE [LARGE SCALE GENOMIC DNA]</scope>
    <source>
        <strain evidence="2 3">F16-60</strain>
    </source>
</reference>
<keyword evidence="3" id="KW-1185">Reference proteome</keyword>
<dbReference type="AlphaFoldDB" id="A0A554N7L6"/>
<protein>
    <submittedName>
        <fullName evidence="2">Cytochrome C biogenesis protein</fullName>
    </submittedName>
</protein>
<evidence type="ECO:0000256" key="1">
    <source>
        <dbReference type="SAM" id="Phobius"/>
    </source>
</evidence>
<feature type="transmembrane region" description="Helical" evidence="1">
    <location>
        <begin position="47"/>
        <end position="70"/>
    </location>
</feature>
<dbReference type="RefSeq" id="WP_144262574.1">
    <property type="nucleotide sequence ID" value="NZ_QMDX01000008.1"/>
</dbReference>
<keyword evidence="1" id="KW-0472">Membrane</keyword>